<protein>
    <submittedName>
        <fullName evidence="2">Protein phosphatase 2C domain-containing protein</fullName>
    </submittedName>
</protein>
<evidence type="ECO:0000313" key="2">
    <source>
        <dbReference type="EMBL" id="MEJ1088603.1"/>
    </source>
</evidence>
<feature type="domain" description="PPM-type phosphatase" evidence="1">
    <location>
        <begin position="17"/>
        <end position="212"/>
    </location>
</feature>
<organism evidence="2 3">
    <name type="scientific">Microbacterium bandirmense</name>
    <dbReference type="NCBI Taxonomy" id="3122050"/>
    <lineage>
        <taxon>Bacteria</taxon>
        <taxon>Bacillati</taxon>
        <taxon>Actinomycetota</taxon>
        <taxon>Actinomycetes</taxon>
        <taxon>Micrococcales</taxon>
        <taxon>Microbacteriaceae</taxon>
        <taxon>Microbacterium</taxon>
    </lineage>
</organism>
<evidence type="ECO:0000259" key="1">
    <source>
        <dbReference type="Pfam" id="PF13672"/>
    </source>
</evidence>
<proteinExistence type="predicted"/>
<sequence length="265" mass="27474">MHPSLFSLPAEPGRESEDACAIGDGLAVVVDGAGLPKSSRRGCGHAVAWYARMLAEAFRVRLEARTTMMTDALAAAIAEVTAAHSDTCDLGQGSPSATVAAWRVVGDHVEHLVLCDASIVLIGADGTPREITDDRIDAAVERRAAQLAADAGIGEAPAEMRFAALDQMRNVEGGFWCAHTDADAAQRALAGRTPIAQLRAIVAASDGGTRGFQKFGAHSLDDVAALAADGRLAEIAAQIRAAEDAAGPLPFTKPHDDIALVTATF</sequence>
<accession>A0ABU8LBA3</accession>
<evidence type="ECO:0000313" key="3">
    <source>
        <dbReference type="Proteomes" id="UP001371224"/>
    </source>
</evidence>
<dbReference type="Pfam" id="PF13672">
    <property type="entry name" value="PP2C_2"/>
    <property type="match status" value="1"/>
</dbReference>
<dbReference type="EMBL" id="JBBDGM010000007">
    <property type="protein sequence ID" value="MEJ1088603.1"/>
    <property type="molecule type" value="Genomic_DNA"/>
</dbReference>
<dbReference type="InterPro" id="IPR036457">
    <property type="entry name" value="PPM-type-like_dom_sf"/>
</dbReference>
<dbReference type="SUPFAM" id="SSF81606">
    <property type="entry name" value="PP2C-like"/>
    <property type="match status" value="1"/>
</dbReference>
<dbReference type="InterPro" id="IPR001932">
    <property type="entry name" value="PPM-type_phosphatase-like_dom"/>
</dbReference>
<dbReference type="RefSeq" id="WP_337332261.1">
    <property type="nucleotide sequence ID" value="NZ_JBBDGM010000007.1"/>
</dbReference>
<name>A0ABU8LBA3_9MICO</name>
<gene>
    <name evidence="2" type="ORF">WDU99_09770</name>
</gene>
<keyword evidence="3" id="KW-1185">Reference proteome</keyword>
<dbReference type="Proteomes" id="UP001371224">
    <property type="component" value="Unassembled WGS sequence"/>
</dbReference>
<comment type="caution">
    <text evidence="2">The sequence shown here is derived from an EMBL/GenBank/DDBJ whole genome shotgun (WGS) entry which is preliminary data.</text>
</comment>
<dbReference type="Gene3D" id="3.60.40.10">
    <property type="entry name" value="PPM-type phosphatase domain"/>
    <property type="match status" value="1"/>
</dbReference>
<reference evidence="2 3" key="1">
    <citation type="submission" date="2024-02" db="EMBL/GenBank/DDBJ databases">
        <authorList>
            <person name="Saticioglu I.B."/>
        </authorList>
    </citation>
    <scope>NUCLEOTIDE SEQUENCE [LARGE SCALE GENOMIC DNA]</scope>
    <source>
        <strain evidence="2 3">Mu-80</strain>
    </source>
</reference>